<evidence type="ECO:0000256" key="4">
    <source>
        <dbReference type="SAM" id="MobiDB-lite"/>
    </source>
</evidence>
<organism evidence="5 6">
    <name type="scientific">Amycolatopsis taiwanensis</name>
    <dbReference type="NCBI Taxonomy" id="342230"/>
    <lineage>
        <taxon>Bacteria</taxon>
        <taxon>Bacillati</taxon>
        <taxon>Actinomycetota</taxon>
        <taxon>Actinomycetes</taxon>
        <taxon>Pseudonocardiales</taxon>
        <taxon>Pseudonocardiaceae</taxon>
        <taxon>Amycolatopsis</taxon>
    </lineage>
</organism>
<dbReference type="GO" id="GO:0140662">
    <property type="term" value="F:ATP-dependent protein folding chaperone"/>
    <property type="evidence" value="ECO:0007669"/>
    <property type="project" value="InterPro"/>
</dbReference>
<dbReference type="AlphaFoldDB" id="A0A9W6QWJ9"/>
<dbReference type="SUPFAM" id="SSF53067">
    <property type="entry name" value="Actin-like ATPase domain"/>
    <property type="match status" value="2"/>
</dbReference>
<dbReference type="PANTHER" id="PTHR42749:SF1">
    <property type="entry name" value="CELL SHAPE-DETERMINING PROTEIN MREB"/>
    <property type="match status" value="1"/>
</dbReference>
<evidence type="ECO:0000256" key="3">
    <source>
        <dbReference type="ARBA" id="ARBA00023186"/>
    </source>
</evidence>
<dbReference type="Pfam" id="PF00012">
    <property type="entry name" value="HSP70"/>
    <property type="match status" value="1"/>
</dbReference>
<dbReference type="InterPro" id="IPR013126">
    <property type="entry name" value="Hsp_70_fam"/>
</dbReference>
<accession>A0A9W6QWJ9</accession>
<comment type="caution">
    <text evidence="5">The sequence shown here is derived from an EMBL/GenBank/DDBJ whole genome shotgun (WGS) entry which is preliminary data.</text>
</comment>
<name>A0A9W6QWJ9_9PSEU</name>
<keyword evidence="6" id="KW-1185">Reference proteome</keyword>
<keyword evidence="1" id="KW-0547">Nucleotide-binding</keyword>
<gene>
    <name evidence="5" type="ORF">Atai01_05950</name>
</gene>
<dbReference type="RefSeq" id="WP_285485764.1">
    <property type="nucleotide sequence ID" value="NZ_BSTI01000001.1"/>
</dbReference>
<dbReference type="Gene3D" id="3.90.640.10">
    <property type="entry name" value="Actin, Chain A, domain 4"/>
    <property type="match status" value="1"/>
</dbReference>
<sequence length="373" mass="39516">MRYVLGIDIGSTRIAAAICRRAGQSWAEPQVVRVFESVLYVAPDETVQVGLDNLAAGVESSRMARRFLRRIGDEVPIQLGNQLYSPQALTAAAAGWVTDLVTEVEGVPPERVALTHPPGWGAYRRGLLRDALTDAGLPGTLLLPGPIAAAESHLVRERVEVGTTMVVCRLGGEHVDLAVLRRNPGTFEVIGHGESPCPQAGAAIDDLLAEHVGAEDRGSCLRAKEMLSMAPEVTIPVPGDLVRVTRPEFERLIRPLLSACLAPLSRYASVSTVLLAGGTARIPLVAALAAETLEARVMVDPDPGTAVCRGAALVARPPVEALPGSTALVPRVPSLPDHDVDDGFDAEPVPPRPPVVVTPLEPPKRRFVKGGRS</sequence>
<dbReference type="Gene3D" id="3.30.420.40">
    <property type="match status" value="2"/>
</dbReference>
<keyword evidence="2" id="KW-0067">ATP-binding</keyword>
<keyword evidence="3" id="KW-0143">Chaperone</keyword>
<dbReference type="Proteomes" id="UP001165136">
    <property type="component" value="Unassembled WGS sequence"/>
</dbReference>
<dbReference type="PANTHER" id="PTHR42749">
    <property type="entry name" value="CELL SHAPE-DETERMINING PROTEIN MREB"/>
    <property type="match status" value="1"/>
</dbReference>
<evidence type="ECO:0008006" key="7">
    <source>
        <dbReference type="Google" id="ProtNLM"/>
    </source>
</evidence>
<evidence type="ECO:0000313" key="6">
    <source>
        <dbReference type="Proteomes" id="UP001165136"/>
    </source>
</evidence>
<proteinExistence type="predicted"/>
<evidence type="ECO:0000256" key="1">
    <source>
        <dbReference type="ARBA" id="ARBA00022741"/>
    </source>
</evidence>
<dbReference type="InterPro" id="IPR043129">
    <property type="entry name" value="ATPase_NBD"/>
</dbReference>
<evidence type="ECO:0000313" key="5">
    <source>
        <dbReference type="EMBL" id="GLY63976.1"/>
    </source>
</evidence>
<dbReference type="GO" id="GO:0005524">
    <property type="term" value="F:ATP binding"/>
    <property type="evidence" value="ECO:0007669"/>
    <property type="project" value="UniProtKB-KW"/>
</dbReference>
<reference evidence="5" key="1">
    <citation type="submission" date="2023-03" db="EMBL/GenBank/DDBJ databases">
        <title>Amycolatopsis taiwanensis NBRC 103393.</title>
        <authorList>
            <person name="Ichikawa N."/>
            <person name="Sato H."/>
            <person name="Tonouchi N."/>
        </authorList>
    </citation>
    <scope>NUCLEOTIDE SEQUENCE</scope>
    <source>
        <strain evidence="5">NBRC 103393</strain>
    </source>
</reference>
<feature type="region of interest" description="Disordered" evidence="4">
    <location>
        <begin position="325"/>
        <end position="373"/>
    </location>
</feature>
<evidence type="ECO:0000256" key="2">
    <source>
        <dbReference type="ARBA" id="ARBA00022840"/>
    </source>
</evidence>
<protein>
    <recommendedName>
        <fullName evidence="7">Molecular chaperone</fullName>
    </recommendedName>
</protein>
<dbReference type="EMBL" id="BSTI01000001">
    <property type="protein sequence ID" value="GLY63976.1"/>
    <property type="molecule type" value="Genomic_DNA"/>
</dbReference>